<dbReference type="GO" id="GO:0016740">
    <property type="term" value="F:transferase activity"/>
    <property type="evidence" value="ECO:0007669"/>
    <property type="project" value="UniProtKB-KW"/>
</dbReference>
<dbReference type="PANTHER" id="PTHR10730">
    <property type="entry name" value="PROCOLLAGEN-LYSINE,2-OXOGLUTARATE 5-DIOXYGENASE/GLYCOSYLTRANSFERASE 25 FAMILY MEMBER"/>
    <property type="match status" value="1"/>
</dbReference>
<dbReference type="EMBL" id="MCFJ01000032">
    <property type="protein sequence ID" value="ORY54723.1"/>
    <property type="molecule type" value="Genomic_DNA"/>
</dbReference>
<dbReference type="GeneID" id="63780872"/>
<evidence type="ECO:0000256" key="3">
    <source>
        <dbReference type="ARBA" id="ARBA00022679"/>
    </source>
</evidence>
<evidence type="ECO:0000256" key="1">
    <source>
        <dbReference type="ARBA" id="ARBA00006721"/>
    </source>
</evidence>
<dbReference type="AlphaFoldDB" id="A0A1Y2D611"/>
<dbReference type="PANTHER" id="PTHR10730:SF53">
    <property type="entry name" value="GLYCOSYLTRANSFERASE 25 FAMILY MEMBER"/>
    <property type="match status" value="1"/>
</dbReference>
<accession>A0A1Y2D611</accession>
<dbReference type="InterPro" id="IPR050757">
    <property type="entry name" value="Collagen_mod_GT25"/>
</dbReference>
<proteinExistence type="inferred from homology"/>
<keyword evidence="6" id="KW-1185">Reference proteome</keyword>
<reference evidence="5 6" key="1">
    <citation type="submission" date="2016-07" db="EMBL/GenBank/DDBJ databases">
        <title>Pervasive Adenine N6-methylation of Active Genes in Fungi.</title>
        <authorList>
            <consortium name="DOE Joint Genome Institute"/>
            <person name="Mondo S.J."/>
            <person name="Dannebaum R.O."/>
            <person name="Kuo R.C."/>
            <person name="Labutti K."/>
            <person name="Haridas S."/>
            <person name="Kuo A."/>
            <person name="Salamov A."/>
            <person name="Ahrendt S.R."/>
            <person name="Lipzen A."/>
            <person name="Sullivan W."/>
            <person name="Andreopoulos W.B."/>
            <person name="Clum A."/>
            <person name="Lindquist E."/>
            <person name="Daum C."/>
            <person name="Ramamoorthy G.K."/>
            <person name="Gryganskyi A."/>
            <person name="Culley D."/>
            <person name="Magnuson J.K."/>
            <person name="James T.Y."/>
            <person name="O'Malley M.A."/>
            <person name="Stajich J.E."/>
            <person name="Spatafora J.W."/>
            <person name="Visel A."/>
            <person name="Grigoriev I.V."/>
        </authorList>
    </citation>
    <scope>NUCLEOTIDE SEQUENCE [LARGE SCALE GENOMIC DNA]</scope>
    <source>
        <strain evidence="5 6">CBS 129021</strain>
    </source>
</reference>
<name>A0A1Y2D611_9PEZI</name>
<feature type="domain" description="Glycosyl transferase family 25" evidence="4">
    <location>
        <begin position="83"/>
        <end position="179"/>
    </location>
</feature>
<sequence>MAFLQGKLQLLSQNVVSPKPRLRLAALAIVIVLILCTQRRPEFGFTLPVAAPPPSTKPASSTTKHLSTTDINRVTNNTLGFSKIFALGLPDRSDKRDAVALSSALTGFHVQWVDGVRGESVPDKAIPFGTDRQRYGQNELGCWRAHMNAARMIVEENLESALIMEDDVDRDVRLKTQLEQIATGTRTLLGTSSSSPSSPYGDDWDVLWMGHCGEPFPELLPENVGKPADHPGIQYMKQKFVIENDVTVPPPDKVTGLLDFKANPYTRWVHIGAAPICTFAYALSQRGARKVLYDLSVDHLSGPIDNALADLCRRSVSAVGEEPGGDDGLQTKCISVNPPLFFSHRRKGPIHGDSDIHNIVTDEVRDKGFTENIMWSARNNIRNMIMGSEMENQF</sequence>
<keyword evidence="2" id="KW-0328">Glycosyltransferase</keyword>
<evidence type="ECO:0000313" key="5">
    <source>
        <dbReference type="EMBL" id="ORY54723.1"/>
    </source>
</evidence>
<keyword evidence="3 5" id="KW-0808">Transferase</keyword>
<protein>
    <submittedName>
        <fullName evidence="5">Family 25 glycosyltransferase</fullName>
    </submittedName>
</protein>
<dbReference type="Pfam" id="PF01755">
    <property type="entry name" value="Glyco_transf_25"/>
    <property type="match status" value="1"/>
</dbReference>
<dbReference type="CDD" id="cd06532">
    <property type="entry name" value="Glyco_transf_25"/>
    <property type="match status" value="1"/>
</dbReference>
<comment type="similarity">
    <text evidence="1">Belongs to the glycosyltransferase 25 family.</text>
</comment>
<dbReference type="Proteomes" id="UP000193689">
    <property type="component" value="Unassembled WGS sequence"/>
</dbReference>
<dbReference type="InParanoid" id="A0A1Y2D611"/>
<comment type="caution">
    <text evidence="5">The sequence shown here is derived from an EMBL/GenBank/DDBJ whole genome shotgun (WGS) entry which is preliminary data.</text>
</comment>
<evidence type="ECO:0000313" key="6">
    <source>
        <dbReference type="Proteomes" id="UP000193689"/>
    </source>
</evidence>
<evidence type="ECO:0000259" key="4">
    <source>
        <dbReference type="Pfam" id="PF01755"/>
    </source>
</evidence>
<organism evidence="5 6">
    <name type="scientific">Pseudomassariella vexata</name>
    <dbReference type="NCBI Taxonomy" id="1141098"/>
    <lineage>
        <taxon>Eukaryota</taxon>
        <taxon>Fungi</taxon>
        <taxon>Dikarya</taxon>
        <taxon>Ascomycota</taxon>
        <taxon>Pezizomycotina</taxon>
        <taxon>Sordariomycetes</taxon>
        <taxon>Xylariomycetidae</taxon>
        <taxon>Amphisphaeriales</taxon>
        <taxon>Pseudomassariaceae</taxon>
        <taxon>Pseudomassariella</taxon>
    </lineage>
</organism>
<gene>
    <name evidence="5" type="ORF">BCR38DRAFT_491411</name>
</gene>
<dbReference type="RefSeq" id="XP_040709305.1">
    <property type="nucleotide sequence ID" value="XM_040864660.1"/>
</dbReference>
<dbReference type="InterPro" id="IPR002654">
    <property type="entry name" value="Glyco_trans_25"/>
</dbReference>
<evidence type="ECO:0000256" key="2">
    <source>
        <dbReference type="ARBA" id="ARBA00022676"/>
    </source>
</evidence>
<dbReference type="OrthoDB" id="47375at2759"/>